<feature type="region of interest" description="Disordered" evidence="1">
    <location>
        <begin position="1"/>
        <end position="43"/>
    </location>
</feature>
<reference evidence="2 3" key="2">
    <citation type="submission" date="2017-10" db="EMBL/GenBank/DDBJ databases">
        <title>Genome analyses suggest a sexual origin of heterokaryosis in a supposedly ancient asexual fungus.</title>
        <authorList>
            <person name="Corradi N."/>
            <person name="Sedzielewska K."/>
            <person name="Noel J."/>
            <person name="Charron P."/>
            <person name="Farinelli L."/>
            <person name="Marton T."/>
            <person name="Kruger M."/>
            <person name="Pelin A."/>
            <person name="Brachmann A."/>
            <person name="Corradi N."/>
        </authorList>
    </citation>
    <scope>NUCLEOTIDE SEQUENCE [LARGE SCALE GENOMIC DNA]</scope>
    <source>
        <strain evidence="2 3">A1</strain>
    </source>
</reference>
<comment type="caution">
    <text evidence="2">The sequence shown here is derived from an EMBL/GenBank/DDBJ whole genome shotgun (WGS) entry which is preliminary data.</text>
</comment>
<dbReference type="VEuPathDB" id="FungiDB:RhiirA1_480913"/>
<reference evidence="2 3" key="1">
    <citation type="submission" date="2017-10" db="EMBL/GenBank/DDBJ databases">
        <title>Extensive intraspecific genome diversity in a model arbuscular mycorrhizal fungus.</title>
        <authorList>
            <person name="Chen E.C.H."/>
            <person name="Morin E."/>
            <person name="Baudet D."/>
            <person name="Noel J."/>
            <person name="Ndikumana S."/>
            <person name="Charron P."/>
            <person name="St-Onge C."/>
            <person name="Giorgi J."/>
            <person name="Grigoriev I.V."/>
            <person name="Roux C."/>
            <person name="Martin F.M."/>
            <person name="Corradi N."/>
        </authorList>
    </citation>
    <scope>NUCLEOTIDE SEQUENCE [LARGE SCALE GENOMIC DNA]</scope>
    <source>
        <strain evidence="2 3">A1</strain>
    </source>
</reference>
<proteinExistence type="predicted"/>
<name>A0A2I1FMS9_9GLOM</name>
<dbReference type="EMBL" id="LLXH01005305">
    <property type="protein sequence ID" value="PKC52695.1"/>
    <property type="molecule type" value="Genomic_DNA"/>
</dbReference>
<gene>
    <name evidence="2" type="ORF">RhiirA1_480913</name>
</gene>
<protein>
    <submittedName>
        <fullName evidence="2">Uncharacterized protein</fullName>
    </submittedName>
</protein>
<accession>A0A2I1FMS9</accession>
<evidence type="ECO:0000313" key="3">
    <source>
        <dbReference type="Proteomes" id="UP000232688"/>
    </source>
</evidence>
<dbReference type="Proteomes" id="UP000232688">
    <property type="component" value="Unassembled WGS sequence"/>
</dbReference>
<evidence type="ECO:0000256" key="1">
    <source>
        <dbReference type="SAM" id="MobiDB-lite"/>
    </source>
</evidence>
<organism evidence="2 3">
    <name type="scientific">Rhizophagus irregularis</name>
    <dbReference type="NCBI Taxonomy" id="588596"/>
    <lineage>
        <taxon>Eukaryota</taxon>
        <taxon>Fungi</taxon>
        <taxon>Fungi incertae sedis</taxon>
        <taxon>Mucoromycota</taxon>
        <taxon>Glomeromycotina</taxon>
        <taxon>Glomeromycetes</taxon>
        <taxon>Glomerales</taxon>
        <taxon>Glomeraceae</taxon>
        <taxon>Rhizophagus</taxon>
    </lineage>
</organism>
<sequence length="62" mass="7415">MKEEKNKKCKRNEETKREQKMEKGQNEINRGPSNNQTHKIKEEIKLVGSGDYINEIQERNKK</sequence>
<feature type="compositionally biased region" description="Basic and acidic residues" evidence="1">
    <location>
        <begin position="1"/>
        <end position="25"/>
    </location>
</feature>
<evidence type="ECO:0000313" key="2">
    <source>
        <dbReference type="EMBL" id="PKC52695.1"/>
    </source>
</evidence>
<feature type="compositionally biased region" description="Polar residues" evidence="1">
    <location>
        <begin position="26"/>
        <end position="37"/>
    </location>
</feature>
<dbReference type="AlphaFoldDB" id="A0A2I1FMS9"/>